<comment type="caution">
    <text evidence="1">The sequence shown here is derived from an EMBL/GenBank/DDBJ whole genome shotgun (WGS) entry which is preliminary data.</text>
</comment>
<dbReference type="SUPFAM" id="SSF53756">
    <property type="entry name" value="UDP-Glycosyltransferase/glycogen phosphorylase"/>
    <property type="match status" value="1"/>
</dbReference>
<organism evidence="1 2">
    <name type="scientific">Gemmobacter nanjingensis</name>
    <dbReference type="NCBI Taxonomy" id="488454"/>
    <lineage>
        <taxon>Bacteria</taxon>
        <taxon>Pseudomonadati</taxon>
        <taxon>Pseudomonadota</taxon>
        <taxon>Alphaproteobacteria</taxon>
        <taxon>Rhodobacterales</taxon>
        <taxon>Paracoccaceae</taxon>
        <taxon>Gemmobacter</taxon>
    </lineage>
</organism>
<gene>
    <name evidence="1" type="ORF">GCM10007291_41650</name>
</gene>
<proteinExistence type="predicted"/>
<keyword evidence="2" id="KW-1185">Reference proteome</keyword>
<evidence type="ECO:0000313" key="1">
    <source>
        <dbReference type="EMBL" id="GHC35936.1"/>
    </source>
</evidence>
<name>A0ABQ3FSX6_9RHOB</name>
<dbReference type="RefSeq" id="WP_189382118.1">
    <property type="nucleotide sequence ID" value="NZ_BMYI01000019.1"/>
</dbReference>
<reference evidence="2" key="1">
    <citation type="journal article" date="2019" name="Int. J. Syst. Evol. Microbiol.">
        <title>The Global Catalogue of Microorganisms (GCM) 10K type strain sequencing project: providing services to taxonomists for standard genome sequencing and annotation.</title>
        <authorList>
            <consortium name="The Broad Institute Genomics Platform"/>
            <consortium name="The Broad Institute Genome Sequencing Center for Infectious Disease"/>
            <person name="Wu L."/>
            <person name="Ma J."/>
        </authorList>
    </citation>
    <scope>NUCLEOTIDE SEQUENCE [LARGE SCALE GENOMIC DNA]</scope>
    <source>
        <strain evidence="2">KCTC 23298</strain>
    </source>
</reference>
<dbReference type="EMBL" id="BMYI01000019">
    <property type="protein sequence ID" value="GHC35936.1"/>
    <property type="molecule type" value="Genomic_DNA"/>
</dbReference>
<dbReference type="Gene3D" id="3.40.50.2000">
    <property type="entry name" value="Glycogen Phosphorylase B"/>
    <property type="match status" value="1"/>
</dbReference>
<accession>A0ABQ3FSX6</accession>
<sequence length="863" mass="96470">MSSLISHVSVKDGRRILGWCFDPLASGQPRKLQVVAKDGKSIPVEAKEKLPEWALRSIRAAHPEISMESLASAVGFFQITLGSDVIQDYSEVSVKDIKYGRDLNGSPLVVKNKLVRGSPVKTSRYISLDDKDLQDLSFRSFVELVRNRQAAGQIVLALPPFISWNIPLFQRPQHMASAIAKAGGLFIYFSDCYQDTNREIVFDGENLIIVALDRDFFERFLIEVNNVHYILYSTSPQDLIQKFQETGQRLIYEYVDHIDPKISAGWTEGCVRNWRSLSDSNTHAIVATAKLLHEEVLTRFEEDRVALIPNGVNRSHFQHARDRQTIPPSFREIIDRNRPIVGYYGAIAPWIDYELIAQLAAVCPEIDFVYIGPLYLKEQADLPVAPNIFWYGAVDYFDLPHYAVWFDLSFIPFEKGDIASTTSPLKLFEYFELAKPVVVTSWMLECIQFPIVRHGRTAEEIAVHIHEALDGWTEADTAASRALAAEHDWLRRAEDFVDFLKRLDSPRPMAGTPVHVEDIFVASSSRNLRKGGLSYEVIDDQITLFPNTVSTASGSVLNWRLQVPRSAFGAENAVLEFDFGFAISGNDNVVSIDLLSGDEGFRFSTTAHGAGSSDMRRVRLPIAAACNEIALRIQSYNDLQLNSNNTAFRFSNFHWLNADAQIYCNATPVERNGHRPKIAPPQAQSILTSARLQRLAGPVEKIEQFSPSSFNLPDGPVALVLPDRPETGDMVEMLIEPTSELVAVDRLMRLKLCSPHYNPGTSGRVIYYVACEEDVVYFEDVCLFAGLNELIVPATGQIRIGLLCIDNDAGWQWRDLSSVELFDIELLPPDGAVQPGASSPAGTAIFAAPQGLEAFRIARLTRS</sequence>
<evidence type="ECO:0000313" key="2">
    <source>
        <dbReference type="Proteomes" id="UP000658305"/>
    </source>
</evidence>
<protein>
    <submittedName>
        <fullName evidence="1">Uncharacterized protein</fullName>
    </submittedName>
</protein>
<dbReference type="Proteomes" id="UP000658305">
    <property type="component" value="Unassembled WGS sequence"/>
</dbReference>